<evidence type="ECO:0000313" key="2">
    <source>
        <dbReference type="EMBL" id="EFO23537.1"/>
    </source>
</evidence>
<organism evidence="2">
    <name type="scientific">Loa loa</name>
    <name type="common">Eye worm</name>
    <name type="synonym">Filaria loa</name>
    <dbReference type="NCBI Taxonomy" id="7209"/>
    <lineage>
        <taxon>Eukaryota</taxon>
        <taxon>Metazoa</taxon>
        <taxon>Ecdysozoa</taxon>
        <taxon>Nematoda</taxon>
        <taxon>Chromadorea</taxon>
        <taxon>Rhabditida</taxon>
        <taxon>Spirurina</taxon>
        <taxon>Spiruromorpha</taxon>
        <taxon>Filarioidea</taxon>
        <taxon>Onchocercidae</taxon>
        <taxon>Loa</taxon>
    </lineage>
</organism>
<feature type="signal peptide" evidence="1">
    <location>
        <begin position="1"/>
        <end position="28"/>
    </location>
</feature>
<dbReference type="CTD" id="9942352"/>
<keyword evidence="1" id="KW-0732">Signal</keyword>
<evidence type="ECO:0000256" key="1">
    <source>
        <dbReference type="SAM" id="SignalP"/>
    </source>
</evidence>
<proteinExistence type="predicted"/>
<dbReference type="RefSeq" id="XP_003140537.1">
    <property type="nucleotide sequence ID" value="XM_003140489.1"/>
</dbReference>
<name>A0A1S0U1U1_LOALO</name>
<protein>
    <submittedName>
        <fullName evidence="2">Uncharacterized protein</fullName>
    </submittedName>
</protein>
<dbReference type="EMBL" id="JH712134">
    <property type="protein sequence ID" value="EFO23537.1"/>
    <property type="molecule type" value="Genomic_DNA"/>
</dbReference>
<dbReference type="GeneID" id="9942352"/>
<sequence>MASFTSLSFTPIFLILILRITNYRMTHSVSLGKAKKEGSKRESEDELIKWNNEGKTVTWTDVTVKVPLAKKSLLQCLKIAREPRKTKTILSKVSGYAMPGTTLAIMGS</sequence>
<dbReference type="AlphaFoldDB" id="A0A1S0U1U1"/>
<accession>A0A1S0U1U1</accession>
<dbReference type="KEGG" id="loa:LOAG_04952"/>
<feature type="non-terminal residue" evidence="2">
    <location>
        <position position="108"/>
    </location>
</feature>
<dbReference type="InParanoid" id="A0A1S0U1U1"/>
<dbReference type="OrthoDB" id="10583121at2759"/>
<gene>
    <name evidence="2" type="ORF">LOAG_04952</name>
</gene>
<reference evidence="2" key="1">
    <citation type="submission" date="2012-04" db="EMBL/GenBank/DDBJ databases">
        <title>The Genome Sequence of Loa loa.</title>
        <authorList>
            <consortium name="The Broad Institute Genome Sequencing Platform"/>
            <consortium name="Broad Institute Genome Sequencing Center for Infectious Disease"/>
            <person name="Nutman T.B."/>
            <person name="Fink D.L."/>
            <person name="Russ C."/>
            <person name="Young S."/>
            <person name="Zeng Q."/>
            <person name="Gargeya S."/>
            <person name="Alvarado L."/>
            <person name="Berlin A."/>
            <person name="Chapman S.B."/>
            <person name="Chen Z."/>
            <person name="Freedman E."/>
            <person name="Gellesch M."/>
            <person name="Goldberg J."/>
            <person name="Griggs A."/>
            <person name="Gujja S."/>
            <person name="Heilman E.R."/>
            <person name="Heiman D."/>
            <person name="Howarth C."/>
            <person name="Mehta T."/>
            <person name="Neiman D."/>
            <person name="Pearson M."/>
            <person name="Roberts A."/>
            <person name="Saif S."/>
            <person name="Shea T."/>
            <person name="Shenoy N."/>
            <person name="Sisk P."/>
            <person name="Stolte C."/>
            <person name="Sykes S."/>
            <person name="White J."/>
            <person name="Yandava C."/>
            <person name="Haas B."/>
            <person name="Henn M.R."/>
            <person name="Nusbaum C."/>
            <person name="Birren B."/>
        </authorList>
    </citation>
    <scope>NUCLEOTIDE SEQUENCE [LARGE SCALE GENOMIC DNA]</scope>
</reference>
<feature type="chain" id="PRO_5010247310" evidence="1">
    <location>
        <begin position="29"/>
        <end position="108"/>
    </location>
</feature>